<evidence type="ECO:0000256" key="9">
    <source>
        <dbReference type="SAM" id="MobiDB-lite"/>
    </source>
</evidence>
<evidence type="ECO:0000256" key="4">
    <source>
        <dbReference type="ARBA" id="ARBA00022475"/>
    </source>
</evidence>
<feature type="transmembrane region" description="Helical" evidence="10">
    <location>
        <begin position="794"/>
        <end position="820"/>
    </location>
</feature>
<evidence type="ECO:0000256" key="6">
    <source>
        <dbReference type="ARBA" id="ARBA00022840"/>
    </source>
</evidence>
<dbReference type="PROSITE" id="PS00211">
    <property type="entry name" value="ABC_TRANSPORTER_1"/>
    <property type="match status" value="2"/>
</dbReference>
<dbReference type="SUPFAM" id="SSF52540">
    <property type="entry name" value="P-loop containing nucleoside triphosphate hydrolases"/>
    <property type="match status" value="2"/>
</dbReference>
<feature type="transmembrane region" description="Helical" evidence="10">
    <location>
        <begin position="832"/>
        <end position="849"/>
    </location>
</feature>
<evidence type="ECO:0000256" key="1">
    <source>
        <dbReference type="ARBA" id="ARBA00004202"/>
    </source>
</evidence>
<dbReference type="InterPro" id="IPR050095">
    <property type="entry name" value="ECF_ABC_transporter_ATP-bd"/>
</dbReference>
<dbReference type="Pfam" id="PF00005">
    <property type="entry name" value="ABC_tran"/>
    <property type="match status" value="2"/>
</dbReference>
<dbReference type="GO" id="GO:0042626">
    <property type="term" value="F:ATPase-coupled transmembrane transporter activity"/>
    <property type="evidence" value="ECO:0007669"/>
    <property type="project" value="TreeGrafter"/>
</dbReference>
<evidence type="ECO:0000256" key="10">
    <source>
        <dbReference type="SAM" id="Phobius"/>
    </source>
</evidence>
<keyword evidence="5" id="KW-0547">Nucleotide-binding</keyword>
<feature type="transmembrane region" description="Helical" evidence="10">
    <location>
        <begin position="713"/>
        <end position="733"/>
    </location>
</feature>
<dbReference type="InterPro" id="IPR009825">
    <property type="entry name" value="ECF_substrate-spec-like"/>
</dbReference>
<comment type="similarity">
    <text evidence="2">Belongs to the ABC transporter superfamily.</text>
</comment>
<dbReference type="PROSITE" id="PS50893">
    <property type="entry name" value="ABC_TRANSPORTER_2"/>
    <property type="match status" value="2"/>
</dbReference>
<dbReference type="GO" id="GO:0043190">
    <property type="term" value="C:ATP-binding cassette (ABC) transporter complex"/>
    <property type="evidence" value="ECO:0007669"/>
    <property type="project" value="TreeGrafter"/>
</dbReference>
<proteinExistence type="inferred from homology"/>
<dbReference type="InterPro" id="IPR017871">
    <property type="entry name" value="ABC_transporter-like_CS"/>
</dbReference>
<dbReference type="InterPro" id="IPR003439">
    <property type="entry name" value="ABC_transporter-like_ATP-bd"/>
</dbReference>
<evidence type="ECO:0000313" key="13">
    <source>
        <dbReference type="Proteomes" id="UP000615234"/>
    </source>
</evidence>
<feature type="transmembrane region" description="Helical" evidence="10">
    <location>
        <begin position="669"/>
        <end position="692"/>
    </location>
</feature>
<feature type="domain" description="ABC transporter" evidence="11">
    <location>
        <begin position="326"/>
        <end position="552"/>
    </location>
</feature>
<dbReference type="GO" id="GO:0016887">
    <property type="term" value="F:ATP hydrolysis activity"/>
    <property type="evidence" value="ECO:0007669"/>
    <property type="project" value="InterPro"/>
</dbReference>
<evidence type="ECO:0000256" key="8">
    <source>
        <dbReference type="ARBA" id="ARBA00023136"/>
    </source>
</evidence>
<protein>
    <submittedName>
        <fullName evidence="12">ATP-binding cassette domain-containing protein</fullName>
    </submittedName>
</protein>
<feature type="transmembrane region" description="Helical" evidence="10">
    <location>
        <begin position="629"/>
        <end position="649"/>
    </location>
</feature>
<feature type="transmembrane region" description="Helical" evidence="10">
    <location>
        <begin position="739"/>
        <end position="756"/>
    </location>
</feature>
<feature type="compositionally biased region" description="Basic and acidic residues" evidence="9">
    <location>
        <begin position="594"/>
        <end position="609"/>
    </location>
</feature>
<dbReference type="Gene3D" id="1.10.1760.20">
    <property type="match status" value="1"/>
</dbReference>
<keyword evidence="7" id="KW-1278">Translocase</keyword>
<keyword evidence="6 12" id="KW-0067">ATP-binding</keyword>
<dbReference type="Gene3D" id="3.40.50.300">
    <property type="entry name" value="P-loop containing nucleotide triphosphate hydrolases"/>
    <property type="match status" value="2"/>
</dbReference>
<reference evidence="12 13" key="1">
    <citation type="submission" date="2020-08" db="EMBL/GenBank/DDBJ databases">
        <title>Genome public.</title>
        <authorList>
            <person name="Liu C."/>
            <person name="Sun Q."/>
        </authorList>
    </citation>
    <scope>NUCLEOTIDE SEQUENCE [LARGE SCALE GENOMIC DNA]</scope>
    <source>
        <strain evidence="12 13">NSJ-10</strain>
    </source>
</reference>
<feature type="transmembrane region" description="Helical" evidence="10">
    <location>
        <begin position="861"/>
        <end position="879"/>
    </location>
</feature>
<dbReference type="Pfam" id="PF07155">
    <property type="entry name" value="ECF-ribofla_trS"/>
    <property type="match status" value="1"/>
</dbReference>
<dbReference type="AlphaFoldDB" id="A0A8I0ALP3"/>
<keyword evidence="3" id="KW-0813">Transport</keyword>
<gene>
    <name evidence="12" type="ORF">H8S09_00045</name>
</gene>
<evidence type="ECO:0000256" key="2">
    <source>
        <dbReference type="ARBA" id="ARBA00005417"/>
    </source>
</evidence>
<feature type="transmembrane region" description="Helical" evidence="10">
    <location>
        <begin position="768"/>
        <end position="788"/>
    </location>
</feature>
<keyword evidence="10" id="KW-1133">Transmembrane helix</keyword>
<comment type="subcellular location">
    <subcellularLocation>
        <location evidence="1">Cell membrane</location>
        <topology evidence="1">Peripheral membrane protein</topology>
    </subcellularLocation>
</comment>
<keyword evidence="8 10" id="KW-0472">Membrane</keyword>
<dbReference type="InterPro" id="IPR015856">
    <property type="entry name" value="ABC_transpr_CbiO/EcfA_su"/>
</dbReference>
<dbReference type="GO" id="GO:0005524">
    <property type="term" value="F:ATP binding"/>
    <property type="evidence" value="ECO:0007669"/>
    <property type="project" value="UniProtKB-KW"/>
</dbReference>
<sequence length="947" mass="105051">MCDAFVSGNPGKEEKMKLYEIDNLTFAYPDIASERDDVYLKPVLKDIGLSIEKGSFVIVAGGSGSGKTTLLRQLKSVLTPRGKREGTVCFQGKKLGDIDDRVQTEQIGFVVQDVDAQLVTDKVWHELAFGLESLGYDNAFIQKRVAEMCSFFGLDGIFHKKVNELSGGQKQLVNLASVMAMAPEVVILDEPASQLDPMAAREFFQCLYRINRELGTTVILTEHRLEEIWPMCSQFILMEDGRVIYDGSIVDGVVLLAQNAPAIEIPAACRIAFGLSGYGVTDCPVTVAEGREWLRQYDEKHEQMAAGGQSEQADTQGKNQTAENVINIKDVFFHYSSMEKEVLSGLTLSVKRQEILAINGTNGCGKSTLLSLIAGNYRPDRGRIRREKQLRIGYLPQDPKLLFTANTVGEELGLIRRHGTFEVAEQEISKEMIWKSIHFCRLESVLTQHPYDLSGGEQQRLGLAKVLLAAPDVILMDEPTKGMDAAFKKRFSHMMKKLKASGHTIVMVSHDIEFCAETADRICLIFDGRVATVAGTNDYFSGNEFYTTAAARIAKETIRGAVTVEDILHAYGKTGAWDQPDDDIDDGIVWTDTGNRKENDEAKQEEDRIGSGTQSEISIQEKKPEKMSFVRKLGLLLTTVIMAFCFYKTMTQADLTRLIEDGTVTGEGIQYLILYGIFILATVIYILLLRPVGRNRDQDIDLRRRNRISRKKMIITVLCIAAVAGTIWFGKTVLSDRKYYFISLLVLIEMMIPFLTAFETKALGARDIVTVAVLCALATVGRTAFFMIPNFNPVMAIVIISGVAFGCETGFVTGAVTMLVSNMVFGQGPWTPWQMFSLGLVGFAAGLVFNNSRVRSQNVTKLGLCIFGGLCCILIYGGIMNPASVIMWQPAVNLKMIVAAYVTGFPFDVVQGFATVLFLWIMARPFLLKLDRIKIKYGVLCEVKQHA</sequence>
<evidence type="ECO:0000256" key="5">
    <source>
        <dbReference type="ARBA" id="ARBA00022741"/>
    </source>
</evidence>
<accession>A0A8I0ALP3</accession>
<dbReference type="EMBL" id="JACOOX010000001">
    <property type="protein sequence ID" value="MBC5661294.1"/>
    <property type="molecule type" value="Genomic_DNA"/>
</dbReference>
<keyword evidence="4" id="KW-1003">Cell membrane</keyword>
<feature type="domain" description="ABC transporter" evidence="11">
    <location>
        <begin position="19"/>
        <end position="265"/>
    </location>
</feature>
<dbReference type="RefSeq" id="WP_117808118.1">
    <property type="nucleotide sequence ID" value="NZ_JACOOX010000001.1"/>
</dbReference>
<feature type="transmembrane region" description="Helical" evidence="10">
    <location>
        <begin position="909"/>
        <end position="927"/>
    </location>
</feature>
<feature type="region of interest" description="Disordered" evidence="9">
    <location>
        <begin position="594"/>
        <end position="617"/>
    </location>
</feature>
<dbReference type="InterPro" id="IPR003593">
    <property type="entry name" value="AAA+_ATPase"/>
</dbReference>
<dbReference type="CDD" id="cd03225">
    <property type="entry name" value="ABC_cobalt_CbiO_domain1"/>
    <property type="match status" value="2"/>
</dbReference>
<dbReference type="PANTHER" id="PTHR43553">
    <property type="entry name" value="HEAVY METAL TRANSPORTER"/>
    <property type="match status" value="1"/>
</dbReference>
<evidence type="ECO:0000259" key="11">
    <source>
        <dbReference type="PROSITE" id="PS50893"/>
    </source>
</evidence>
<dbReference type="InterPro" id="IPR027417">
    <property type="entry name" value="P-loop_NTPase"/>
</dbReference>
<evidence type="ECO:0000256" key="7">
    <source>
        <dbReference type="ARBA" id="ARBA00022967"/>
    </source>
</evidence>
<dbReference type="Proteomes" id="UP000615234">
    <property type="component" value="Unassembled WGS sequence"/>
</dbReference>
<keyword evidence="10" id="KW-0812">Transmembrane</keyword>
<comment type="caution">
    <text evidence="12">The sequence shown here is derived from an EMBL/GenBank/DDBJ whole genome shotgun (WGS) entry which is preliminary data.</text>
</comment>
<organism evidence="12 13">
    <name type="scientific">Coprococcus hominis</name>
    <name type="common">ex Liu et al. 2022</name>
    <dbReference type="NCBI Taxonomy" id="2763039"/>
    <lineage>
        <taxon>Bacteria</taxon>
        <taxon>Bacillati</taxon>
        <taxon>Bacillota</taxon>
        <taxon>Clostridia</taxon>
        <taxon>Lachnospirales</taxon>
        <taxon>Lachnospiraceae</taxon>
        <taxon>Coprococcus</taxon>
    </lineage>
</organism>
<name>A0A8I0ALP3_9FIRM</name>
<keyword evidence="13" id="KW-1185">Reference proteome</keyword>
<dbReference type="SMART" id="SM00382">
    <property type="entry name" value="AAA"/>
    <property type="match status" value="2"/>
</dbReference>
<evidence type="ECO:0000256" key="3">
    <source>
        <dbReference type="ARBA" id="ARBA00022448"/>
    </source>
</evidence>
<evidence type="ECO:0000313" key="12">
    <source>
        <dbReference type="EMBL" id="MBC5661294.1"/>
    </source>
</evidence>